<evidence type="ECO:0000313" key="1">
    <source>
        <dbReference type="EMBL" id="ORM99028.1"/>
    </source>
</evidence>
<reference evidence="1 2" key="1">
    <citation type="journal article" date="2017" name="Antonie Van Leeuwenhoek">
        <title>Phylogenomic resolution of the bacterial genus Pantoea and its relationship with Erwinia and Tatumella.</title>
        <authorList>
            <person name="Palmer M."/>
            <person name="Steenkamp E.T."/>
            <person name="Coetzee M.P."/>
            <person name="Chan W.Y."/>
            <person name="van Zyl E."/>
            <person name="De Maayer P."/>
            <person name="Coutinho T.A."/>
            <person name="Blom J."/>
            <person name="Smits T.H."/>
            <person name="Duffy B."/>
            <person name="Venter S.N."/>
        </authorList>
    </citation>
    <scope>NUCLEOTIDE SEQUENCE [LARGE SCALE GENOMIC DNA]</scope>
    <source>
        <strain evidence="1 2">LMG 5345</strain>
    </source>
</reference>
<gene>
    <name evidence="1" type="ORF">HA46_10315</name>
</gene>
<sequence length="116" mass="12753">MDNQPVNPEFYDAHEPVRMDAIQVIASMAEATDSPMSIWGNTDRAVAAAEALWVYASRTGLSGNEESACVVVQDLLNDLMHLCEQKGITHPDMPFMSIVDSAQMSYMGEIEDDSNL</sequence>
<keyword evidence="2" id="KW-1185">Reference proteome</keyword>
<name>A0ABX3URR6_9GAMM</name>
<dbReference type="EMBL" id="MLJJ01000016">
    <property type="protein sequence ID" value="ORM99028.1"/>
    <property type="molecule type" value="Genomic_DNA"/>
</dbReference>
<proteinExistence type="predicted"/>
<dbReference type="Proteomes" id="UP000193785">
    <property type="component" value="Unassembled WGS sequence"/>
</dbReference>
<accession>A0ABX3URR6</accession>
<organism evidence="1 2">
    <name type="scientific">Pantoea septica</name>
    <dbReference type="NCBI Taxonomy" id="472695"/>
    <lineage>
        <taxon>Bacteria</taxon>
        <taxon>Pseudomonadati</taxon>
        <taxon>Pseudomonadota</taxon>
        <taxon>Gammaproteobacteria</taxon>
        <taxon>Enterobacterales</taxon>
        <taxon>Erwiniaceae</taxon>
        <taxon>Pantoea</taxon>
    </lineage>
</organism>
<protein>
    <submittedName>
        <fullName evidence="1">Uncharacterized protein</fullName>
    </submittedName>
</protein>
<comment type="caution">
    <text evidence="1">The sequence shown here is derived from an EMBL/GenBank/DDBJ whole genome shotgun (WGS) entry which is preliminary data.</text>
</comment>
<evidence type="ECO:0000313" key="2">
    <source>
        <dbReference type="Proteomes" id="UP000193785"/>
    </source>
</evidence>